<protein>
    <submittedName>
        <fullName evidence="2">Uncharacterized protein</fullName>
    </submittedName>
</protein>
<evidence type="ECO:0000313" key="5">
    <source>
        <dbReference type="Proteomes" id="UP001165569"/>
    </source>
</evidence>
<dbReference type="EMBL" id="JAMPJU010000010">
    <property type="protein sequence ID" value="MCV9883211.1"/>
    <property type="molecule type" value="Genomic_DNA"/>
</dbReference>
<evidence type="ECO:0000313" key="2">
    <source>
        <dbReference type="EMBL" id="MCV9879822.1"/>
    </source>
</evidence>
<evidence type="ECO:0000256" key="1">
    <source>
        <dbReference type="SAM" id="MobiDB-lite"/>
    </source>
</evidence>
<dbReference type="Proteomes" id="UP001165568">
    <property type="component" value="Unassembled WGS sequence"/>
</dbReference>
<comment type="caution">
    <text evidence="2">The sequence shown here is derived from an EMBL/GenBank/DDBJ whole genome shotgun (WGS) entry which is preliminary data.</text>
</comment>
<name>A0AA41Y350_9GAMM</name>
<dbReference type="RefSeq" id="WP_264090881.1">
    <property type="nucleotide sequence ID" value="NZ_JAMPJT010000010.1"/>
</dbReference>
<dbReference type="AlphaFoldDB" id="A0AA41Y350"/>
<evidence type="ECO:0000313" key="3">
    <source>
        <dbReference type="EMBL" id="MCV9883211.1"/>
    </source>
</evidence>
<keyword evidence="4" id="KW-1185">Reference proteome</keyword>
<evidence type="ECO:0000313" key="4">
    <source>
        <dbReference type="Proteomes" id="UP001165568"/>
    </source>
</evidence>
<dbReference type="EMBL" id="JAMPJT010000010">
    <property type="protein sequence ID" value="MCV9879822.1"/>
    <property type="molecule type" value="Genomic_DNA"/>
</dbReference>
<accession>A0AA41Y350</accession>
<proteinExistence type="predicted"/>
<dbReference type="Proteomes" id="UP001165569">
    <property type="component" value="Unassembled WGS sequence"/>
</dbReference>
<feature type="region of interest" description="Disordered" evidence="1">
    <location>
        <begin position="1"/>
        <end position="23"/>
    </location>
</feature>
<sequence>MPKADAEACAAREGGHTVDTEEQLPLPTAEGAALCATPGEVPNPGG</sequence>
<organism evidence="2 5">
    <name type="scientific">Brenneria izbisi</name>
    <dbReference type="NCBI Taxonomy" id="2939450"/>
    <lineage>
        <taxon>Bacteria</taxon>
        <taxon>Pseudomonadati</taxon>
        <taxon>Pseudomonadota</taxon>
        <taxon>Gammaproteobacteria</taxon>
        <taxon>Enterobacterales</taxon>
        <taxon>Pectobacteriaceae</taxon>
        <taxon>Brenneria</taxon>
    </lineage>
</organism>
<gene>
    <name evidence="2" type="ORF">NC803_13305</name>
    <name evidence="3" type="ORF">NC856_13130</name>
</gene>
<reference evidence="2" key="1">
    <citation type="submission" date="2022-04" db="EMBL/GenBank/DDBJ databases">
        <title>Brenneria sp. isolated from walnut trees in Serbia.</title>
        <authorList>
            <person name="Gasic K."/>
            <person name="Zlatkovic N."/>
            <person name="Kuzmanovic N."/>
        </authorList>
    </citation>
    <scope>NUCLEOTIDE SEQUENCE</scope>
    <source>
        <strain evidence="3">KBI 423</strain>
        <strain evidence="2">KBI 447</strain>
    </source>
</reference>